<dbReference type="EMBL" id="LILD01000001">
    <property type="protein sequence ID" value="KOO38829.1"/>
    <property type="molecule type" value="Genomic_DNA"/>
</dbReference>
<dbReference type="InterPro" id="IPR012347">
    <property type="entry name" value="Ferritin-like"/>
</dbReference>
<accession>A0A4Y7X0V3</accession>
<accession>A0A0M0KJ75</accession>
<name>A0A0M0KJ75_ALKHA</name>
<keyword evidence="1" id="KW-0175">Coiled coil</keyword>
<dbReference type="PATRIC" id="fig|136160.3.peg.1947"/>
<dbReference type="Gene3D" id="1.20.1260.10">
    <property type="match status" value="1"/>
</dbReference>
<protein>
    <submittedName>
        <fullName evidence="2">Viral A-type inclusion protein</fullName>
    </submittedName>
</protein>
<proteinExistence type="predicted"/>
<evidence type="ECO:0000256" key="1">
    <source>
        <dbReference type="SAM" id="Coils"/>
    </source>
</evidence>
<organism evidence="2">
    <name type="scientific">Halalkalibacterium halodurans</name>
    <name type="common">Bacillus halodurans</name>
    <dbReference type="NCBI Taxonomy" id="86665"/>
    <lineage>
        <taxon>Bacteria</taxon>
        <taxon>Bacillati</taxon>
        <taxon>Bacillota</taxon>
        <taxon>Bacilli</taxon>
        <taxon>Bacillales</taxon>
        <taxon>Bacillaceae</taxon>
        <taxon>Halalkalibacterium (ex Joshi et al. 2022)</taxon>
    </lineage>
</organism>
<evidence type="ECO:0000313" key="2">
    <source>
        <dbReference type="EMBL" id="KOO38829.1"/>
    </source>
</evidence>
<gene>
    <name evidence="2" type="ORF">AMD02_08090</name>
</gene>
<dbReference type="OMA" id="AKAMRYK"/>
<comment type="caution">
    <text evidence="2">The sequence shown here is derived from an EMBL/GenBank/DDBJ whole genome shotgun (WGS) entry which is preliminary data.</text>
</comment>
<reference evidence="2" key="1">
    <citation type="submission" date="2015-08" db="EMBL/GenBank/DDBJ databases">
        <title>Complete DNA Sequence of Pseudomonas syringae pv. actinidiae, the Causal Agent of Kiwifruit Canker Disease.</title>
        <authorList>
            <person name="Rikkerink E.H.A."/>
            <person name="Fineran P.C."/>
        </authorList>
    </citation>
    <scope>NUCLEOTIDE SEQUENCE</scope>
    <source>
        <strain evidence="2">DSM 13666</strain>
    </source>
</reference>
<sequence>MKQVEQQLAKMKEAIEKGKDMRYRAEAKLEELENQRKRLLEDLEELGVKPEDLEGEIARLEREIEKGLQETMDLIPKELLRDE</sequence>
<dbReference type="AlphaFoldDB" id="A0A0M0KJ75"/>
<feature type="coiled-coil region" evidence="1">
    <location>
        <begin position="1"/>
        <end position="70"/>
    </location>
</feature>